<dbReference type="InterPro" id="IPR012795">
    <property type="entry name" value="tRNA_Ile_lys_synt_N"/>
</dbReference>
<protein>
    <recommendedName>
        <fullName evidence="6">tRNA(Ile)-lysidine synthase</fullName>
        <ecNumber evidence="6">6.3.4.19</ecNumber>
    </recommendedName>
    <alternativeName>
        <fullName evidence="6">tRNA(Ile)-2-lysyl-cytidine synthase</fullName>
    </alternativeName>
    <alternativeName>
        <fullName evidence="6">tRNA(Ile)-lysidine synthetase</fullName>
    </alternativeName>
</protein>
<evidence type="ECO:0000313" key="8">
    <source>
        <dbReference type="EMBL" id="SMO89050.1"/>
    </source>
</evidence>
<evidence type="ECO:0000256" key="5">
    <source>
        <dbReference type="ARBA" id="ARBA00048539"/>
    </source>
</evidence>
<comment type="subcellular location">
    <subcellularLocation>
        <location evidence="6">Cytoplasm</location>
    </subcellularLocation>
</comment>
<proteinExistence type="inferred from homology"/>
<dbReference type="GO" id="GO:0006400">
    <property type="term" value="P:tRNA modification"/>
    <property type="evidence" value="ECO:0007669"/>
    <property type="project" value="UniProtKB-UniRule"/>
</dbReference>
<dbReference type="SUPFAM" id="SSF52402">
    <property type="entry name" value="Adenine nucleotide alpha hydrolases-like"/>
    <property type="match status" value="1"/>
</dbReference>
<keyword evidence="9" id="KW-1185">Reference proteome</keyword>
<dbReference type="PANTHER" id="PTHR43033">
    <property type="entry name" value="TRNA(ILE)-LYSIDINE SYNTHASE-RELATED"/>
    <property type="match status" value="1"/>
</dbReference>
<dbReference type="CDD" id="cd01992">
    <property type="entry name" value="TilS_N"/>
    <property type="match status" value="1"/>
</dbReference>
<reference evidence="8 9" key="1">
    <citation type="submission" date="2017-05" db="EMBL/GenBank/DDBJ databases">
        <authorList>
            <person name="Varghese N."/>
            <person name="Submissions S."/>
        </authorList>
    </citation>
    <scope>NUCLEOTIDE SEQUENCE [LARGE SCALE GENOMIC DNA]</scope>
    <source>
        <strain evidence="8 9">DSM 29506</strain>
    </source>
</reference>
<evidence type="ECO:0000259" key="7">
    <source>
        <dbReference type="Pfam" id="PF01171"/>
    </source>
</evidence>
<keyword evidence="4 6" id="KW-0067">ATP-binding</keyword>
<evidence type="ECO:0000256" key="1">
    <source>
        <dbReference type="ARBA" id="ARBA00022598"/>
    </source>
</evidence>
<organism evidence="8 9">
    <name type="scientific">Thalassovita litoralis</name>
    <dbReference type="NCBI Taxonomy" id="1010611"/>
    <lineage>
        <taxon>Bacteria</taxon>
        <taxon>Pseudomonadati</taxon>
        <taxon>Pseudomonadota</taxon>
        <taxon>Alphaproteobacteria</taxon>
        <taxon>Rhodobacterales</taxon>
        <taxon>Roseobacteraceae</taxon>
        <taxon>Thalassovita</taxon>
    </lineage>
</organism>
<dbReference type="GO" id="GO:0005524">
    <property type="term" value="F:ATP binding"/>
    <property type="evidence" value="ECO:0007669"/>
    <property type="project" value="UniProtKB-UniRule"/>
</dbReference>
<sequence>MPGVTVRAAFAAAMRDFSEPALGVAVSGGGDSIALLRIAGDWAADRGIRLAAVTVDHGLRPEAAQEAAFVAETCAALRVAHDTLHWGGWDGRGNLQAQARAARYRLIADWAGARGIGVVALAHTCDDQAETFLMRLARQAGVDGLSAMADRRMGDVRFMRPLLSVSRAALRDELQALGQGWVEDPSNTDVRYDRVRMRQQLDGLSDLGITLGALSAVAHNLSQAQEALNWAAHGFALQHVRMNGPDVMIDRAAFLALPVELQRRVMVHTLKWLTGADYAPRRQSVADVLDAAQGLRPATLHGGRMTHRKDTLYLFREYAAVADMRAAPGQVWDRRYCLSGPEGGHVAALGQVGLDALPNWRDMGRPAAAVMADPAIWQDGRLLAAPVSDMADGWHIDWAPGRTDYHSALLTH</sequence>
<name>A0A521F0R7_9RHOB</name>
<dbReference type="Gene3D" id="3.40.50.620">
    <property type="entry name" value="HUPs"/>
    <property type="match status" value="1"/>
</dbReference>
<dbReference type="GO" id="GO:0005737">
    <property type="term" value="C:cytoplasm"/>
    <property type="evidence" value="ECO:0007669"/>
    <property type="project" value="UniProtKB-SubCell"/>
</dbReference>
<dbReference type="GO" id="GO:0032267">
    <property type="term" value="F:tRNA(Ile)-lysidine synthase activity"/>
    <property type="evidence" value="ECO:0007669"/>
    <property type="project" value="UniProtKB-EC"/>
</dbReference>
<keyword evidence="1 6" id="KW-0436">Ligase</keyword>
<keyword evidence="6" id="KW-0963">Cytoplasm</keyword>
<comment type="similarity">
    <text evidence="6">Belongs to the tRNA(Ile)-lysidine synthase family.</text>
</comment>
<dbReference type="NCBIfam" id="TIGR02432">
    <property type="entry name" value="lysidine_TilS_N"/>
    <property type="match status" value="1"/>
</dbReference>
<dbReference type="Proteomes" id="UP000316030">
    <property type="component" value="Unassembled WGS sequence"/>
</dbReference>
<dbReference type="EMBL" id="FXTO01000021">
    <property type="protein sequence ID" value="SMO89050.1"/>
    <property type="molecule type" value="Genomic_DNA"/>
</dbReference>
<feature type="binding site" evidence="6">
    <location>
        <begin position="27"/>
        <end position="32"/>
    </location>
    <ligand>
        <name>ATP</name>
        <dbReference type="ChEBI" id="CHEBI:30616"/>
    </ligand>
</feature>
<dbReference type="Pfam" id="PF01171">
    <property type="entry name" value="ATP_bind_3"/>
    <property type="match status" value="1"/>
</dbReference>
<dbReference type="InterPro" id="IPR012094">
    <property type="entry name" value="tRNA_Ile_lys_synt"/>
</dbReference>
<evidence type="ECO:0000256" key="6">
    <source>
        <dbReference type="HAMAP-Rule" id="MF_01161"/>
    </source>
</evidence>
<gene>
    <name evidence="6" type="primary">tilS</name>
    <name evidence="8" type="ORF">SAMN06265173_12148</name>
</gene>
<comment type="function">
    <text evidence="6">Ligates lysine onto the cytidine present at position 34 of the AUA codon-specific tRNA(Ile) that contains the anticodon CAU, in an ATP-dependent manner. Cytidine is converted to lysidine, thus changing the amino acid specificity of the tRNA from methionine to isoleucine.</text>
</comment>
<dbReference type="PANTHER" id="PTHR43033:SF1">
    <property type="entry name" value="TRNA(ILE)-LYSIDINE SYNTHASE-RELATED"/>
    <property type="match status" value="1"/>
</dbReference>
<evidence type="ECO:0000256" key="4">
    <source>
        <dbReference type="ARBA" id="ARBA00022840"/>
    </source>
</evidence>
<evidence type="ECO:0000313" key="9">
    <source>
        <dbReference type="Proteomes" id="UP000316030"/>
    </source>
</evidence>
<dbReference type="EC" id="6.3.4.19" evidence="6"/>
<evidence type="ECO:0000256" key="3">
    <source>
        <dbReference type="ARBA" id="ARBA00022741"/>
    </source>
</evidence>
<keyword evidence="3 6" id="KW-0547">Nucleotide-binding</keyword>
<dbReference type="AlphaFoldDB" id="A0A521F0R7"/>
<comment type="catalytic activity">
    <reaction evidence="5 6">
        <text>cytidine(34) in tRNA(Ile2) + L-lysine + ATP = lysidine(34) in tRNA(Ile2) + AMP + diphosphate + H(+)</text>
        <dbReference type="Rhea" id="RHEA:43744"/>
        <dbReference type="Rhea" id="RHEA-COMP:10625"/>
        <dbReference type="Rhea" id="RHEA-COMP:10670"/>
        <dbReference type="ChEBI" id="CHEBI:15378"/>
        <dbReference type="ChEBI" id="CHEBI:30616"/>
        <dbReference type="ChEBI" id="CHEBI:32551"/>
        <dbReference type="ChEBI" id="CHEBI:33019"/>
        <dbReference type="ChEBI" id="CHEBI:82748"/>
        <dbReference type="ChEBI" id="CHEBI:83665"/>
        <dbReference type="ChEBI" id="CHEBI:456215"/>
        <dbReference type="EC" id="6.3.4.19"/>
    </reaction>
</comment>
<dbReference type="HAMAP" id="MF_01161">
    <property type="entry name" value="tRNA_Ile_lys_synt"/>
    <property type="match status" value="1"/>
</dbReference>
<feature type="domain" description="tRNA(Ile)-lysidine/2-thiocytidine synthase N-terminal" evidence="7">
    <location>
        <begin position="23"/>
        <end position="200"/>
    </location>
</feature>
<accession>A0A521F0R7</accession>
<dbReference type="InterPro" id="IPR014729">
    <property type="entry name" value="Rossmann-like_a/b/a_fold"/>
</dbReference>
<comment type="domain">
    <text evidence="6">The N-terminal region contains the highly conserved SGGXDS motif, predicted to be a P-loop motif involved in ATP binding.</text>
</comment>
<evidence type="ECO:0000256" key="2">
    <source>
        <dbReference type="ARBA" id="ARBA00022694"/>
    </source>
</evidence>
<dbReference type="OrthoDB" id="9807403at2"/>
<keyword evidence="2 6" id="KW-0819">tRNA processing</keyword>
<dbReference type="InterPro" id="IPR011063">
    <property type="entry name" value="TilS/TtcA_N"/>
</dbReference>